<feature type="region of interest" description="Disordered" evidence="1">
    <location>
        <begin position="76"/>
        <end position="121"/>
    </location>
</feature>
<reference evidence="2 3" key="1">
    <citation type="submission" date="2019-04" db="EMBL/GenBank/DDBJ databases">
        <title>An improved genome assembly and genetic linkage map for asparagus bean, Vigna unguiculata ssp. sesquipedialis.</title>
        <authorList>
            <person name="Xia Q."/>
            <person name="Zhang R."/>
            <person name="Dong Y."/>
        </authorList>
    </citation>
    <scope>NUCLEOTIDE SEQUENCE [LARGE SCALE GENOMIC DNA]</scope>
    <source>
        <tissue evidence="2">Leaf</tissue>
    </source>
</reference>
<dbReference type="Proteomes" id="UP000501690">
    <property type="component" value="Linkage Group LG1"/>
</dbReference>
<organism evidence="2 3">
    <name type="scientific">Vigna unguiculata</name>
    <name type="common">Cowpea</name>
    <dbReference type="NCBI Taxonomy" id="3917"/>
    <lineage>
        <taxon>Eukaryota</taxon>
        <taxon>Viridiplantae</taxon>
        <taxon>Streptophyta</taxon>
        <taxon>Embryophyta</taxon>
        <taxon>Tracheophyta</taxon>
        <taxon>Spermatophyta</taxon>
        <taxon>Magnoliopsida</taxon>
        <taxon>eudicotyledons</taxon>
        <taxon>Gunneridae</taxon>
        <taxon>Pentapetalae</taxon>
        <taxon>rosids</taxon>
        <taxon>fabids</taxon>
        <taxon>Fabales</taxon>
        <taxon>Fabaceae</taxon>
        <taxon>Papilionoideae</taxon>
        <taxon>50 kb inversion clade</taxon>
        <taxon>NPAAA clade</taxon>
        <taxon>indigoferoid/millettioid clade</taxon>
        <taxon>Phaseoleae</taxon>
        <taxon>Vigna</taxon>
    </lineage>
</organism>
<evidence type="ECO:0000256" key="1">
    <source>
        <dbReference type="SAM" id="MobiDB-lite"/>
    </source>
</evidence>
<protein>
    <submittedName>
        <fullName evidence="2">Uncharacterized protein</fullName>
    </submittedName>
</protein>
<proteinExistence type="predicted"/>
<evidence type="ECO:0000313" key="3">
    <source>
        <dbReference type="Proteomes" id="UP000501690"/>
    </source>
</evidence>
<sequence>MGLRVGPKEKPNPKSALTHSFYSLSENLRAVAVSLSARVKEARTLWYGVIVVCTILGAMKTVARVDNLAQANLPRLGKMSKHSPRTFHASGRSSDQLSFERAKGARLSERPSRFSETLQPERRAGRECVPVRFQGRASVVGT</sequence>
<dbReference type="EMBL" id="CP039345">
    <property type="protein sequence ID" value="QCD79104.1"/>
    <property type="molecule type" value="Genomic_DNA"/>
</dbReference>
<keyword evidence="3" id="KW-1185">Reference proteome</keyword>
<name>A0A4D6KYU6_VIGUN</name>
<feature type="compositionally biased region" description="Basic and acidic residues" evidence="1">
    <location>
        <begin position="98"/>
        <end position="121"/>
    </location>
</feature>
<dbReference type="AlphaFoldDB" id="A0A4D6KYU6"/>
<gene>
    <name evidence="2" type="ORF">DEO72_LG1g2743</name>
</gene>
<evidence type="ECO:0000313" key="2">
    <source>
        <dbReference type="EMBL" id="QCD79104.1"/>
    </source>
</evidence>
<accession>A0A4D6KYU6</accession>